<feature type="domain" description="Bacterial bifunctional deaminase-reductase C-terminal" evidence="1">
    <location>
        <begin position="7"/>
        <end position="163"/>
    </location>
</feature>
<dbReference type="InterPro" id="IPR050765">
    <property type="entry name" value="Riboflavin_Biosynth_HTPR"/>
</dbReference>
<dbReference type="Gene3D" id="3.40.430.10">
    <property type="entry name" value="Dihydrofolate Reductase, subunit A"/>
    <property type="match status" value="1"/>
</dbReference>
<dbReference type="Pfam" id="PF01872">
    <property type="entry name" value="RibD_C"/>
    <property type="match status" value="1"/>
</dbReference>
<dbReference type="GO" id="GO:0008703">
    <property type="term" value="F:5-amino-6-(5-phosphoribosylamino)uracil reductase activity"/>
    <property type="evidence" value="ECO:0007669"/>
    <property type="project" value="InterPro"/>
</dbReference>
<accession>A0A7C3KCM0</accession>
<sequence>MSLKSSVFIATSLDGYIARPDGSLDWLDRANESIPEGEDCGYQVFMESVDVLVMGRNTFEKVLSFGGDWPYGSKPIVVLSRSHVAIPDAIAQTVSASSEPPRVLVERLATTGAQHLYVDGGQVIQSFLREGLIDEITLTLLPVLLGAGKPLFGRLDQDVELMHIATKAYEFGFVQNTYRVIKK</sequence>
<dbReference type="InterPro" id="IPR024072">
    <property type="entry name" value="DHFR-like_dom_sf"/>
</dbReference>
<dbReference type="EMBL" id="DSRU01000054">
    <property type="protein sequence ID" value="HFM97123.1"/>
    <property type="molecule type" value="Genomic_DNA"/>
</dbReference>
<comment type="caution">
    <text evidence="2">The sequence shown here is derived from an EMBL/GenBank/DDBJ whole genome shotgun (WGS) entry which is preliminary data.</text>
</comment>
<dbReference type="PANTHER" id="PTHR38011">
    <property type="entry name" value="DIHYDROFOLATE REDUCTASE FAMILY PROTEIN (AFU_ORTHOLOGUE AFUA_8G06820)"/>
    <property type="match status" value="1"/>
</dbReference>
<gene>
    <name evidence="2" type="ORF">ENR64_05010</name>
</gene>
<proteinExistence type="predicted"/>
<dbReference type="GO" id="GO:0009231">
    <property type="term" value="P:riboflavin biosynthetic process"/>
    <property type="evidence" value="ECO:0007669"/>
    <property type="project" value="InterPro"/>
</dbReference>
<name>A0A7C3KCM0_9CYAN</name>
<dbReference type="AlphaFoldDB" id="A0A7C3KCM0"/>
<evidence type="ECO:0000259" key="1">
    <source>
        <dbReference type="Pfam" id="PF01872"/>
    </source>
</evidence>
<protein>
    <submittedName>
        <fullName evidence="2">Dihydrofolate reductase</fullName>
    </submittedName>
</protein>
<dbReference type="SUPFAM" id="SSF53597">
    <property type="entry name" value="Dihydrofolate reductase-like"/>
    <property type="match status" value="1"/>
</dbReference>
<organism evidence="2">
    <name type="scientific">Oscillatoriales cyanobacterium SpSt-418</name>
    <dbReference type="NCBI Taxonomy" id="2282169"/>
    <lineage>
        <taxon>Bacteria</taxon>
        <taxon>Bacillati</taxon>
        <taxon>Cyanobacteriota</taxon>
        <taxon>Cyanophyceae</taxon>
        <taxon>Oscillatoriophycideae</taxon>
        <taxon>Oscillatoriales</taxon>
    </lineage>
</organism>
<reference evidence="2" key="1">
    <citation type="journal article" date="2020" name="mSystems">
        <title>Genome- and Community-Level Interaction Insights into Carbon Utilization and Element Cycling Functions of Hydrothermarchaeota in Hydrothermal Sediment.</title>
        <authorList>
            <person name="Zhou Z."/>
            <person name="Liu Y."/>
            <person name="Xu W."/>
            <person name="Pan J."/>
            <person name="Luo Z.H."/>
            <person name="Li M."/>
        </authorList>
    </citation>
    <scope>NUCLEOTIDE SEQUENCE [LARGE SCALE GENOMIC DNA]</scope>
    <source>
        <strain evidence="2">SpSt-418</strain>
    </source>
</reference>
<dbReference type="InterPro" id="IPR002734">
    <property type="entry name" value="RibDG_C"/>
</dbReference>
<evidence type="ECO:0000313" key="2">
    <source>
        <dbReference type="EMBL" id="HFM97123.1"/>
    </source>
</evidence>
<dbReference type="PANTHER" id="PTHR38011:SF11">
    <property type="entry name" value="2,5-DIAMINO-6-RIBOSYLAMINO-4(3H)-PYRIMIDINONE 5'-PHOSPHATE REDUCTASE"/>
    <property type="match status" value="1"/>
</dbReference>